<evidence type="ECO:0000256" key="3">
    <source>
        <dbReference type="ARBA" id="ARBA00004763"/>
    </source>
</evidence>
<keyword evidence="7 13" id="KW-0808">Transferase</keyword>
<evidence type="ECO:0000256" key="10">
    <source>
        <dbReference type="ARBA" id="ARBA00022909"/>
    </source>
</evidence>
<dbReference type="GO" id="GO:0046654">
    <property type="term" value="P:tetrahydrofolate biosynthetic process"/>
    <property type="evidence" value="ECO:0007669"/>
    <property type="project" value="TreeGrafter"/>
</dbReference>
<evidence type="ECO:0000259" key="12">
    <source>
        <dbReference type="PROSITE" id="PS50972"/>
    </source>
</evidence>
<sequence length="257" mass="27803">MIIGNKEFKDYTYVMAIINLTPDSFWKDSRAAADGALFAAGRAVNDGAAVLDLGAQSTRPGYTEIPPEEEISRLERPLRAILREFDIPVSVDTYFPSVADFALSEGAHMINDVWGLTRGNMAGVIAKHGGSACIMHNSPSPVVGDVFPPVESFLKAQAQVAVDAGIDPQKIILDGGIGFAKSREQNLALLQGYARLKDLGYPLLLACSRKSLFGGRVEDRLPQTLAATRAAAKSGVLFVRVHDVKLNVEEIKKTYEN</sequence>
<dbReference type="Gene3D" id="3.20.20.20">
    <property type="entry name" value="Dihydropteroate synthase-like"/>
    <property type="match status" value="1"/>
</dbReference>
<dbReference type="EC" id="2.5.1.15" evidence="5"/>
<proteinExistence type="inferred from homology"/>
<comment type="cofactor">
    <cofactor evidence="2">
        <name>Mg(2+)</name>
        <dbReference type="ChEBI" id="CHEBI:18420"/>
    </cofactor>
</comment>
<organism evidence="13 14">
    <name type="scientific">Candidatus Coproplasma avicola</name>
    <dbReference type="NCBI Taxonomy" id="2840744"/>
    <lineage>
        <taxon>Bacteria</taxon>
        <taxon>Bacillati</taxon>
        <taxon>Bacillota</taxon>
        <taxon>Clostridia</taxon>
        <taxon>Eubacteriales</taxon>
        <taxon>Candidatus Coproplasma</taxon>
    </lineage>
</organism>
<dbReference type="Proteomes" id="UP000823913">
    <property type="component" value="Unassembled WGS sequence"/>
</dbReference>
<dbReference type="InterPro" id="IPR000489">
    <property type="entry name" value="Pterin-binding_dom"/>
</dbReference>
<dbReference type="SUPFAM" id="SSF51717">
    <property type="entry name" value="Dihydropteroate synthetase-like"/>
    <property type="match status" value="1"/>
</dbReference>
<keyword evidence="9" id="KW-0460">Magnesium</keyword>
<gene>
    <name evidence="13" type="primary">folP</name>
    <name evidence="13" type="ORF">IAB94_01685</name>
</gene>
<reference evidence="13" key="2">
    <citation type="journal article" date="2021" name="PeerJ">
        <title>Extensive microbial diversity within the chicken gut microbiome revealed by metagenomics and culture.</title>
        <authorList>
            <person name="Gilroy R."/>
            <person name="Ravi A."/>
            <person name="Getino M."/>
            <person name="Pursley I."/>
            <person name="Horton D.L."/>
            <person name="Alikhan N.F."/>
            <person name="Baker D."/>
            <person name="Gharbi K."/>
            <person name="Hall N."/>
            <person name="Watson M."/>
            <person name="Adriaenssens E.M."/>
            <person name="Foster-Nyarko E."/>
            <person name="Jarju S."/>
            <person name="Secka A."/>
            <person name="Antonio M."/>
            <person name="Oren A."/>
            <person name="Chaudhuri R.R."/>
            <person name="La Ragione R."/>
            <person name="Hildebrand F."/>
            <person name="Pallen M.J."/>
        </authorList>
    </citation>
    <scope>NUCLEOTIDE SEQUENCE</scope>
    <source>
        <strain evidence="13">ChiW16-3235</strain>
    </source>
</reference>
<dbReference type="Pfam" id="PF00809">
    <property type="entry name" value="Pterin_bind"/>
    <property type="match status" value="1"/>
</dbReference>
<accession>A0A9D1J8S9</accession>
<evidence type="ECO:0000256" key="6">
    <source>
        <dbReference type="ARBA" id="ARBA00016919"/>
    </source>
</evidence>
<evidence type="ECO:0000313" key="14">
    <source>
        <dbReference type="Proteomes" id="UP000823913"/>
    </source>
</evidence>
<evidence type="ECO:0000256" key="2">
    <source>
        <dbReference type="ARBA" id="ARBA00001946"/>
    </source>
</evidence>
<name>A0A9D1J8S9_9FIRM</name>
<evidence type="ECO:0000256" key="9">
    <source>
        <dbReference type="ARBA" id="ARBA00022842"/>
    </source>
</evidence>
<dbReference type="CDD" id="cd00739">
    <property type="entry name" value="DHPS"/>
    <property type="match status" value="1"/>
</dbReference>
<dbReference type="PANTHER" id="PTHR20941">
    <property type="entry name" value="FOLATE SYNTHESIS PROTEINS"/>
    <property type="match status" value="1"/>
</dbReference>
<dbReference type="InterPro" id="IPR006390">
    <property type="entry name" value="DHP_synth_dom"/>
</dbReference>
<dbReference type="EMBL" id="DVHK01000040">
    <property type="protein sequence ID" value="HIR66740.1"/>
    <property type="molecule type" value="Genomic_DNA"/>
</dbReference>
<evidence type="ECO:0000256" key="1">
    <source>
        <dbReference type="ARBA" id="ARBA00000012"/>
    </source>
</evidence>
<dbReference type="PROSITE" id="PS00793">
    <property type="entry name" value="DHPS_2"/>
    <property type="match status" value="1"/>
</dbReference>
<dbReference type="InterPro" id="IPR045031">
    <property type="entry name" value="DHP_synth-like"/>
</dbReference>
<evidence type="ECO:0000256" key="8">
    <source>
        <dbReference type="ARBA" id="ARBA00022723"/>
    </source>
</evidence>
<dbReference type="GO" id="GO:0046656">
    <property type="term" value="P:folic acid biosynthetic process"/>
    <property type="evidence" value="ECO:0007669"/>
    <property type="project" value="UniProtKB-KW"/>
</dbReference>
<evidence type="ECO:0000313" key="13">
    <source>
        <dbReference type="EMBL" id="HIR66740.1"/>
    </source>
</evidence>
<dbReference type="PROSITE" id="PS50972">
    <property type="entry name" value="PTERIN_BINDING"/>
    <property type="match status" value="1"/>
</dbReference>
<keyword evidence="10" id="KW-0289">Folate biosynthesis</keyword>
<dbReference type="AlphaFoldDB" id="A0A9D1J8S9"/>
<reference evidence="13" key="1">
    <citation type="submission" date="2020-10" db="EMBL/GenBank/DDBJ databases">
        <authorList>
            <person name="Gilroy R."/>
        </authorList>
    </citation>
    <scope>NUCLEOTIDE SEQUENCE</scope>
    <source>
        <strain evidence="13">ChiW16-3235</strain>
    </source>
</reference>
<dbReference type="PANTHER" id="PTHR20941:SF1">
    <property type="entry name" value="FOLIC ACID SYNTHESIS PROTEIN FOL1"/>
    <property type="match status" value="1"/>
</dbReference>
<dbReference type="NCBIfam" id="TIGR01496">
    <property type="entry name" value="DHPS"/>
    <property type="match status" value="1"/>
</dbReference>
<evidence type="ECO:0000256" key="5">
    <source>
        <dbReference type="ARBA" id="ARBA00012458"/>
    </source>
</evidence>
<dbReference type="GO" id="GO:0005829">
    <property type="term" value="C:cytosol"/>
    <property type="evidence" value="ECO:0007669"/>
    <property type="project" value="TreeGrafter"/>
</dbReference>
<evidence type="ECO:0000256" key="11">
    <source>
        <dbReference type="ARBA" id="ARBA00030193"/>
    </source>
</evidence>
<feature type="domain" description="Pterin-binding" evidence="12">
    <location>
        <begin position="12"/>
        <end position="252"/>
    </location>
</feature>
<dbReference type="GO" id="GO:0046872">
    <property type="term" value="F:metal ion binding"/>
    <property type="evidence" value="ECO:0007669"/>
    <property type="project" value="UniProtKB-KW"/>
</dbReference>
<evidence type="ECO:0000256" key="7">
    <source>
        <dbReference type="ARBA" id="ARBA00022679"/>
    </source>
</evidence>
<comment type="catalytic activity">
    <reaction evidence="1">
        <text>(7,8-dihydropterin-6-yl)methyl diphosphate + 4-aminobenzoate = 7,8-dihydropteroate + diphosphate</text>
        <dbReference type="Rhea" id="RHEA:19949"/>
        <dbReference type="ChEBI" id="CHEBI:17836"/>
        <dbReference type="ChEBI" id="CHEBI:17839"/>
        <dbReference type="ChEBI" id="CHEBI:33019"/>
        <dbReference type="ChEBI" id="CHEBI:72950"/>
        <dbReference type="EC" id="2.5.1.15"/>
    </reaction>
</comment>
<keyword evidence="8" id="KW-0479">Metal-binding</keyword>
<comment type="similarity">
    <text evidence="4">Belongs to the DHPS family.</text>
</comment>
<protein>
    <recommendedName>
        <fullName evidence="6">Dihydropteroate synthase</fullName>
        <ecNumber evidence="5">2.5.1.15</ecNumber>
    </recommendedName>
    <alternativeName>
        <fullName evidence="11">Dihydropteroate pyrophosphorylase</fullName>
    </alternativeName>
</protein>
<dbReference type="InterPro" id="IPR011005">
    <property type="entry name" value="Dihydropteroate_synth-like_sf"/>
</dbReference>
<comment type="caution">
    <text evidence="13">The sequence shown here is derived from an EMBL/GenBank/DDBJ whole genome shotgun (WGS) entry which is preliminary data.</text>
</comment>
<comment type="pathway">
    <text evidence="3">Cofactor biosynthesis; tetrahydrofolate biosynthesis; 7,8-dihydrofolate from 2-amino-4-hydroxy-6-hydroxymethyl-7,8-dihydropteridine diphosphate and 4-aminobenzoate: step 1/2.</text>
</comment>
<dbReference type="GO" id="GO:0004156">
    <property type="term" value="F:dihydropteroate synthase activity"/>
    <property type="evidence" value="ECO:0007669"/>
    <property type="project" value="UniProtKB-EC"/>
</dbReference>
<evidence type="ECO:0000256" key="4">
    <source>
        <dbReference type="ARBA" id="ARBA00009503"/>
    </source>
</evidence>